<evidence type="ECO:0008006" key="4">
    <source>
        <dbReference type="Google" id="ProtNLM"/>
    </source>
</evidence>
<dbReference type="EnsemblMetazoa" id="CapteT105815">
    <property type="protein sequence ID" value="CapteP105815"/>
    <property type="gene ID" value="CapteG105815"/>
</dbReference>
<sequence>LNDLPDSSISPTLLYADDTKYYTIDPNISTNRHQQDLDKKHDWTNDWIMKFNPDTL</sequence>
<evidence type="ECO:0000313" key="2">
    <source>
        <dbReference type="EnsemblMetazoa" id="CapteP105815"/>
    </source>
</evidence>
<proteinExistence type="predicted"/>
<evidence type="ECO:0000313" key="3">
    <source>
        <dbReference type="Proteomes" id="UP000014760"/>
    </source>
</evidence>
<feature type="non-terminal residue" evidence="1">
    <location>
        <position position="1"/>
    </location>
</feature>
<dbReference type="EMBL" id="KB297743">
    <property type="protein sequence ID" value="ELU09967.1"/>
    <property type="molecule type" value="Genomic_DNA"/>
</dbReference>
<dbReference type="HOGENOM" id="CLU_3020216_0_0_1"/>
<reference evidence="2" key="3">
    <citation type="submission" date="2015-06" db="UniProtKB">
        <authorList>
            <consortium name="EnsemblMetazoa"/>
        </authorList>
    </citation>
    <scope>IDENTIFICATION</scope>
</reference>
<dbReference type="EMBL" id="AMQN01006158">
    <property type="status" value="NOT_ANNOTATED_CDS"/>
    <property type="molecule type" value="Genomic_DNA"/>
</dbReference>
<organism evidence="1">
    <name type="scientific">Capitella teleta</name>
    <name type="common">Polychaete worm</name>
    <dbReference type="NCBI Taxonomy" id="283909"/>
    <lineage>
        <taxon>Eukaryota</taxon>
        <taxon>Metazoa</taxon>
        <taxon>Spiralia</taxon>
        <taxon>Lophotrochozoa</taxon>
        <taxon>Annelida</taxon>
        <taxon>Polychaeta</taxon>
        <taxon>Sedentaria</taxon>
        <taxon>Scolecida</taxon>
        <taxon>Capitellidae</taxon>
        <taxon>Capitella</taxon>
    </lineage>
</organism>
<protein>
    <recommendedName>
        <fullName evidence="4">Reverse transcriptase domain-containing protein</fullName>
    </recommendedName>
</protein>
<dbReference type="Proteomes" id="UP000014760">
    <property type="component" value="Unassembled WGS sequence"/>
</dbReference>
<keyword evidence="3" id="KW-1185">Reference proteome</keyword>
<dbReference type="AlphaFoldDB" id="R7V175"/>
<reference evidence="3" key="1">
    <citation type="submission" date="2012-12" db="EMBL/GenBank/DDBJ databases">
        <authorList>
            <person name="Hellsten U."/>
            <person name="Grimwood J."/>
            <person name="Chapman J.A."/>
            <person name="Shapiro H."/>
            <person name="Aerts A."/>
            <person name="Otillar R.P."/>
            <person name="Terry A.Y."/>
            <person name="Boore J.L."/>
            <person name="Simakov O."/>
            <person name="Marletaz F."/>
            <person name="Cho S.-J."/>
            <person name="Edsinger-Gonzales E."/>
            <person name="Havlak P."/>
            <person name="Kuo D.-H."/>
            <person name="Larsson T."/>
            <person name="Lv J."/>
            <person name="Arendt D."/>
            <person name="Savage R."/>
            <person name="Osoegawa K."/>
            <person name="de Jong P."/>
            <person name="Lindberg D.R."/>
            <person name="Seaver E.C."/>
            <person name="Weisblat D.A."/>
            <person name="Putnam N.H."/>
            <person name="Grigoriev I.V."/>
            <person name="Rokhsar D.S."/>
        </authorList>
    </citation>
    <scope>NUCLEOTIDE SEQUENCE</scope>
    <source>
        <strain evidence="3">I ESC-2004</strain>
    </source>
</reference>
<evidence type="ECO:0000313" key="1">
    <source>
        <dbReference type="EMBL" id="ELU09967.1"/>
    </source>
</evidence>
<accession>R7V175</accession>
<gene>
    <name evidence="1" type="ORF">CAPTEDRAFT_105815</name>
</gene>
<name>R7V175_CAPTE</name>
<reference evidence="1 3" key="2">
    <citation type="journal article" date="2013" name="Nature">
        <title>Insights into bilaterian evolution from three spiralian genomes.</title>
        <authorList>
            <person name="Simakov O."/>
            <person name="Marletaz F."/>
            <person name="Cho S.J."/>
            <person name="Edsinger-Gonzales E."/>
            <person name="Havlak P."/>
            <person name="Hellsten U."/>
            <person name="Kuo D.H."/>
            <person name="Larsson T."/>
            <person name="Lv J."/>
            <person name="Arendt D."/>
            <person name="Savage R."/>
            <person name="Osoegawa K."/>
            <person name="de Jong P."/>
            <person name="Grimwood J."/>
            <person name="Chapman J.A."/>
            <person name="Shapiro H."/>
            <person name="Aerts A."/>
            <person name="Otillar R.P."/>
            <person name="Terry A.Y."/>
            <person name="Boore J.L."/>
            <person name="Grigoriev I.V."/>
            <person name="Lindberg D.R."/>
            <person name="Seaver E.C."/>
            <person name="Weisblat D.A."/>
            <person name="Putnam N.H."/>
            <person name="Rokhsar D.S."/>
        </authorList>
    </citation>
    <scope>NUCLEOTIDE SEQUENCE</scope>
    <source>
        <strain evidence="1 3">I ESC-2004</strain>
    </source>
</reference>